<keyword evidence="4" id="KW-0997">Cell inner membrane</keyword>
<protein>
    <submittedName>
        <fullName evidence="7">ABC transporter substrate-binding protein</fullName>
    </submittedName>
</protein>
<reference evidence="8 10" key="2">
    <citation type="submission" date="2019-07" db="EMBL/GenBank/DDBJ databases">
        <title>Whole genome shotgun sequence of Kocuria flava NBRC 107626.</title>
        <authorList>
            <person name="Hosoyama A."/>
            <person name="Uohara A."/>
            <person name="Ohji S."/>
            <person name="Ichikawa N."/>
        </authorList>
    </citation>
    <scope>NUCLEOTIDE SEQUENCE [LARGE SCALE GENOMIC DNA]</scope>
    <source>
        <strain evidence="8 10">NBRC 107626</strain>
    </source>
</reference>
<keyword evidence="10" id="KW-1185">Reference proteome</keyword>
<dbReference type="PANTHER" id="PTHR30024:SF43">
    <property type="entry name" value="BLL4572 PROTEIN"/>
    <property type="match status" value="1"/>
</dbReference>
<dbReference type="STRING" id="446860.AS188_01920"/>
<dbReference type="EMBL" id="CP013254">
    <property type="protein sequence ID" value="ALU38712.1"/>
    <property type="molecule type" value="Genomic_DNA"/>
</dbReference>
<evidence type="ECO:0000313" key="10">
    <source>
        <dbReference type="Proteomes" id="UP000321155"/>
    </source>
</evidence>
<dbReference type="Pfam" id="PF13379">
    <property type="entry name" value="NMT1_2"/>
    <property type="match status" value="1"/>
</dbReference>
<keyword evidence="5" id="KW-0472">Membrane</keyword>
<evidence type="ECO:0000256" key="5">
    <source>
        <dbReference type="ARBA" id="ARBA00023136"/>
    </source>
</evidence>
<evidence type="ECO:0000256" key="1">
    <source>
        <dbReference type="ARBA" id="ARBA00004533"/>
    </source>
</evidence>
<dbReference type="AlphaFoldDB" id="A0A0U3HD51"/>
<evidence type="ECO:0000256" key="4">
    <source>
        <dbReference type="ARBA" id="ARBA00022519"/>
    </source>
</evidence>
<name>A0A0U3HD51_9MICC</name>
<dbReference type="OrthoDB" id="9789215at2"/>
<dbReference type="KEGG" id="kfv:AS188_01920"/>
<evidence type="ECO:0000313" key="7">
    <source>
        <dbReference type="EMBL" id="ALU38712.1"/>
    </source>
</evidence>
<dbReference type="GO" id="GO:0005886">
    <property type="term" value="C:plasma membrane"/>
    <property type="evidence" value="ECO:0007669"/>
    <property type="project" value="UniProtKB-SubCell"/>
</dbReference>
<reference evidence="7 9" key="1">
    <citation type="submission" date="2015-11" db="EMBL/GenBank/DDBJ databases">
        <title>Complete Genome Sequence of Kocuria flava strain HO-9041.</title>
        <authorList>
            <person name="Zhou M."/>
            <person name="Dai J."/>
        </authorList>
    </citation>
    <scope>NUCLEOTIDE SEQUENCE [LARGE SCALE GENOMIC DNA]</scope>
    <source>
        <strain evidence="7 9">HO-9041</strain>
    </source>
</reference>
<comment type="subcellular location">
    <subcellularLocation>
        <location evidence="1">Cell inner membrane</location>
    </subcellularLocation>
</comment>
<dbReference type="InterPro" id="IPR006311">
    <property type="entry name" value="TAT_signal"/>
</dbReference>
<dbReference type="CDD" id="cd13553">
    <property type="entry name" value="PBP2_NrtA_CpmA_like"/>
    <property type="match status" value="1"/>
</dbReference>
<dbReference type="Proteomes" id="UP000321155">
    <property type="component" value="Unassembled WGS sequence"/>
</dbReference>
<dbReference type="Proteomes" id="UP000057181">
    <property type="component" value="Chromosome"/>
</dbReference>
<accession>A0A0U3HD51</accession>
<dbReference type="InterPro" id="IPR044527">
    <property type="entry name" value="NrtA/CpmA_ABC-bd_dom"/>
</dbReference>
<gene>
    <name evidence="7" type="ORF">AS188_01920</name>
    <name evidence="8" type="ORF">KFL01_13930</name>
</gene>
<keyword evidence="3" id="KW-1003">Cell membrane</keyword>
<evidence type="ECO:0000313" key="9">
    <source>
        <dbReference type="Proteomes" id="UP000057181"/>
    </source>
</evidence>
<evidence type="ECO:0000256" key="2">
    <source>
        <dbReference type="ARBA" id="ARBA00022448"/>
    </source>
</evidence>
<evidence type="ECO:0000256" key="3">
    <source>
        <dbReference type="ARBA" id="ARBA00022475"/>
    </source>
</evidence>
<proteinExistence type="inferred from homology"/>
<dbReference type="RefSeq" id="WP_058857426.1">
    <property type="nucleotide sequence ID" value="NZ_BJZR01000030.1"/>
</dbReference>
<sequence length="398" mass="42383">MSAPAPGGADRLPGRRTVLRAGVGAAALTGLGWGAGSLYAATAREDRSGGDRPVRIGYLPITDAAPLLVAHANGYYDDAAVPVAEPVLFRSWASLSEAFVAGKVDAIHMLMPMALYMRYGLGADVRITAWNHTNGSSLTVRPDVAELGDLAGESVAIPAWWSIHNVVVQKMLRAAGLTPVMREAPSARDRTVALLPMAPADMLPALNNGVIGGYVVADPFNAAAEAREVGHIHRFLGDVWRDHACCVTMLRGELIRDRPGAAGGFMDALVRAQAWARANRPETAAALARDYLPQPKPVILQALTYDAAAHAGALEHPSWHGERLDFRPFPYASFTEELVRSMQETVVDAPAGFLAGLDPARAHRELVDDTLVTRSIARAGGLGVFGLTGTTRTEEIRP</sequence>
<dbReference type="EMBL" id="BJZR01000030">
    <property type="protein sequence ID" value="GEO92087.1"/>
    <property type="molecule type" value="Genomic_DNA"/>
</dbReference>
<dbReference type="PANTHER" id="PTHR30024">
    <property type="entry name" value="ALIPHATIC SULFONATES-BINDING PROTEIN-RELATED"/>
    <property type="match status" value="1"/>
</dbReference>
<organism evidence="7 9">
    <name type="scientific">Kocuria flava</name>
    <dbReference type="NCBI Taxonomy" id="446860"/>
    <lineage>
        <taxon>Bacteria</taxon>
        <taxon>Bacillati</taxon>
        <taxon>Actinomycetota</taxon>
        <taxon>Actinomycetes</taxon>
        <taxon>Micrococcales</taxon>
        <taxon>Micrococcaceae</taxon>
        <taxon>Kocuria</taxon>
    </lineage>
</organism>
<dbReference type="Gene3D" id="3.40.190.10">
    <property type="entry name" value="Periplasmic binding protein-like II"/>
    <property type="match status" value="2"/>
</dbReference>
<comment type="similarity">
    <text evidence="6">Belongs to the CmpA/NrtA family.</text>
</comment>
<evidence type="ECO:0000313" key="8">
    <source>
        <dbReference type="EMBL" id="GEO92087.1"/>
    </source>
</evidence>
<dbReference type="SUPFAM" id="SSF53850">
    <property type="entry name" value="Periplasmic binding protein-like II"/>
    <property type="match status" value="1"/>
</dbReference>
<dbReference type="PROSITE" id="PS51318">
    <property type="entry name" value="TAT"/>
    <property type="match status" value="1"/>
</dbReference>
<evidence type="ECO:0000256" key="6">
    <source>
        <dbReference type="ARBA" id="ARBA00024031"/>
    </source>
</evidence>
<keyword evidence="2" id="KW-0813">Transport</keyword>